<dbReference type="Pfam" id="PF01546">
    <property type="entry name" value="Peptidase_M20"/>
    <property type="match status" value="1"/>
</dbReference>
<feature type="active site" evidence="5">
    <location>
        <position position="86"/>
    </location>
</feature>
<dbReference type="InterPro" id="IPR050072">
    <property type="entry name" value="Peptidase_M20A"/>
</dbReference>
<dbReference type="Gene3D" id="3.30.70.360">
    <property type="match status" value="1"/>
</dbReference>
<comment type="caution">
    <text evidence="7">The sequence shown here is derived from an EMBL/GenBank/DDBJ whole genome shotgun (WGS) entry which is preliminary data.</text>
</comment>
<proteinExistence type="predicted"/>
<dbReference type="PROSITE" id="PS00758">
    <property type="entry name" value="ARGE_DAPE_CPG2_1"/>
    <property type="match status" value="1"/>
</dbReference>
<dbReference type="PANTHER" id="PTHR43808">
    <property type="entry name" value="ACETYLORNITHINE DEACETYLASE"/>
    <property type="match status" value="1"/>
</dbReference>
<dbReference type="Gene3D" id="3.40.630.10">
    <property type="entry name" value="Zn peptidases"/>
    <property type="match status" value="1"/>
</dbReference>
<evidence type="ECO:0000256" key="4">
    <source>
        <dbReference type="ARBA" id="ARBA00022833"/>
    </source>
</evidence>
<feature type="active site" description="Proton acceptor" evidence="5">
    <location>
        <position position="146"/>
    </location>
</feature>
<dbReference type="GO" id="GO:0046872">
    <property type="term" value="F:metal ion binding"/>
    <property type="evidence" value="ECO:0007669"/>
    <property type="project" value="UniProtKB-KW"/>
</dbReference>
<dbReference type="InterPro" id="IPR036264">
    <property type="entry name" value="Bact_exopeptidase_dim_dom"/>
</dbReference>
<evidence type="ECO:0000313" key="8">
    <source>
        <dbReference type="Proteomes" id="UP000460435"/>
    </source>
</evidence>
<keyword evidence="8" id="KW-1185">Reference proteome</keyword>
<dbReference type="CDD" id="cd03885">
    <property type="entry name" value="M20_CPDG2"/>
    <property type="match status" value="1"/>
</dbReference>
<comment type="cofactor">
    <cofactor evidence="1">
        <name>Zn(2+)</name>
        <dbReference type="ChEBI" id="CHEBI:29105"/>
    </cofactor>
</comment>
<dbReference type="RefSeq" id="WP_162450901.1">
    <property type="nucleotide sequence ID" value="NZ_WLZY01000004.1"/>
</dbReference>
<sequence>MCTTSTQGLTTPDQEWLGLLTALVNTDSAPGDHGGITAVYNLITPVLEKLGCTVERVVTDGPDVLRARRTGSGPALTSVLMIGHVDTVFPVGTAAARPFTVTGDRAFGPGVADMKGGVVVMLAALSELTADELAGLDLTLLFNGDEESSSRDSRTVIEAEAAGKDVALVFESARRNGAIVTTRRGVQRFQLDVTGRASHSGTNPGAGANALETLAHKIIAVQELDARVEGASVNAVLAGGGSRPNIIPDAAHVHIDCRFDDSAAEAAVHESLRGLTGPGPVEGTATTLTAFGGRPPFGQPATELANAYLDAGRRLGLDITTTFAGGGSDANLTAALGVPTLDGLGPIGSGAHTADEYIDVPSIAERAAACARLLAGLANGRYGTISSASVIS</sequence>
<dbReference type="InterPro" id="IPR011650">
    <property type="entry name" value="Peptidase_M20_dimer"/>
</dbReference>
<reference evidence="7 8" key="1">
    <citation type="submission" date="2019-11" db="EMBL/GenBank/DDBJ databases">
        <authorList>
            <person name="Li X.-J."/>
            <person name="Feng X.-M."/>
        </authorList>
    </citation>
    <scope>NUCLEOTIDE SEQUENCE [LARGE SCALE GENOMIC DNA]</scope>
    <source>
        <strain evidence="7 8">XMNu-373</strain>
    </source>
</reference>
<dbReference type="PANTHER" id="PTHR43808:SF9">
    <property type="entry name" value="BLL0789 PROTEIN"/>
    <property type="match status" value="1"/>
</dbReference>
<keyword evidence="2" id="KW-0479">Metal-binding</keyword>
<gene>
    <name evidence="7" type="ORF">F7O44_14215</name>
</gene>
<dbReference type="Pfam" id="PF07687">
    <property type="entry name" value="M20_dimer"/>
    <property type="match status" value="1"/>
</dbReference>
<dbReference type="InterPro" id="IPR001261">
    <property type="entry name" value="ArgE/DapE_CS"/>
</dbReference>
<accession>A0A7K3M4Q4</accession>
<dbReference type="InterPro" id="IPR002933">
    <property type="entry name" value="Peptidase_M20"/>
</dbReference>
<dbReference type="InterPro" id="IPR017150">
    <property type="entry name" value="Pept_M20_glutamate_carboxypep"/>
</dbReference>
<dbReference type="PIRSF" id="PIRSF037238">
    <property type="entry name" value="Carboxypeptidase_G2"/>
    <property type="match status" value="1"/>
</dbReference>
<evidence type="ECO:0000256" key="5">
    <source>
        <dbReference type="PIRSR" id="PIRSR037238-1"/>
    </source>
</evidence>
<protein>
    <submittedName>
        <fullName evidence="7">M20/M25/M40 family metallo-hydrolase</fullName>
    </submittedName>
</protein>
<dbReference type="SUPFAM" id="SSF53187">
    <property type="entry name" value="Zn-dependent exopeptidases"/>
    <property type="match status" value="1"/>
</dbReference>
<evidence type="ECO:0000259" key="6">
    <source>
        <dbReference type="Pfam" id="PF07687"/>
    </source>
</evidence>
<evidence type="ECO:0000256" key="2">
    <source>
        <dbReference type="ARBA" id="ARBA00022723"/>
    </source>
</evidence>
<keyword evidence="3 7" id="KW-0378">Hydrolase</keyword>
<dbReference type="GO" id="GO:0016787">
    <property type="term" value="F:hydrolase activity"/>
    <property type="evidence" value="ECO:0007669"/>
    <property type="project" value="UniProtKB-KW"/>
</dbReference>
<evidence type="ECO:0000256" key="3">
    <source>
        <dbReference type="ARBA" id="ARBA00022801"/>
    </source>
</evidence>
<name>A0A7K3M4Q4_9ACTN</name>
<evidence type="ECO:0000256" key="1">
    <source>
        <dbReference type="ARBA" id="ARBA00001947"/>
    </source>
</evidence>
<evidence type="ECO:0000313" key="7">
    <source>
        <dbReference type="EMBL" id="NDL58226.1"/>
    </source>
</evidence>
<organism evidence="7 8">
    <name type="scientific">Phytoactinopolyspora mesophila</name>
    <dbReference type="NCBI Taxonomy" id="2650750"/>
    <lineage>
        <taxon>Bacteria</taxon>
        <taxon>Bacillati</taxon>
        <taxon>Actinomycetota</taxon>
        <taxon>Actinomycetes</taxon>
        <taxon>Jiangellales</taxon>
        <taxon>Jiangellaceae</taxon>
        <taxon>Phytoactinopolyspora</taxon>
    </lineage>
</organism>
<dbReference type="EMBL" id="WLZY01000004">
    <property type="protein sequence ID" value="NDL58226.1"/>
    <property type="molecule type" value="Genomic_DNA"/>
</dbReference>
<feature type="domain" description="Peptidase M20 dimerisation" evidence="6">
    <location>
        <begin position="182"/>
        <end position="273"/>
    </location>
</feature>
<dbReference type="Proteomes" id="UP000460435">
    <property type="component" value="Unassembled WGS sequence"/>
</dbReference>
<keyword evidence="4" id="KW-0862">Zinc</keyword>
<dbReference type="SUPFAM" id="SSF55031">
    <property type="entry name" value="Bacterial exopeptidase dimerisation domain"/>
    <property type="match status" value="1"/>
</dbReference>
<dbReference type="AlphaFoldDB" id="A0A7K3M4Q4"/>